<dbReference type="EMBL" id="MPIN01000002">
    <property type="protein sequence ID" value="OJH41542.1"/>
    <property type="molecule type" value="Genomic_DNA"/>
</dbReference>
<dbReference type="Proteomes" id="UP000182229">
    <property type="component" value="Unassembled WGS sequence"/>
</dbReference>
<dbReference type="STRING" id="83449.BON30_11880"/>
<evidence type="ECO:0000256" key="1">
    <source>
        <dbReference type="SAM" id="Phobius"/>
    </source>
</evidence>
<feature type="transmembrane region" description="Helical" evidence="1">
    <location>
        <begin position="66"/>
        <end position="84"/>
    </location>
</feature>
<keyword evidence="1" id="KW-1133">Transmembrane helix</keyword>
<dbReference type="OrthoDB" id="5396660at2"/>
<dbReference type="AlphaFoldDB" id="A0A1L9BGY2"/>
<reference evidence="3" key="1">
    <citation type="submission" date="2016-11" db="EMBL/GenBank/DDBJ databases">
        <authorList>
            <person name="Shukria A."/>
            <person name="Stevens D.C."/>
        </authorList>
    </citation>
    <scope>NUCLEOTIDE SEQUENCE [LARGE SCALE GENOMIC DNA]</scope>
    <source>
        <strain evidence="3">Cbfe23</strain>
    </source>
</reference>
<sequence length="124" mass="14378">MSYAEAWREDRRRWRRLLLWVIGLPVGFTLFVFALGGLVLLLERLFPPPRAEWLWELLQRVPSPDALFPVVMVLWLPGGMLLAFKVFEFACPRCGESFYTKGFSRNSFTLECMHCGLRKGAVEP</sequence>
<protein>
    <submittedName>
        <fullName evidence="2">Uncharacterized protein</fullName>
    </submittedName>
</protein>
<comment type="caution">
    <text evidence="2">The sequence shown here is derived from an EMBL/GenBank/DDBJ whole genome shotgun (WGS) entry which is preliminary data.</text>
</comment>
<keyword evidence="3" id="KW-1185">Reference proteome</keyword>
<feature type="transmembrane region" description="Helical" evidence="1">
    <location>
        <begin position="17"/>
        <end position="46"/>
    </location>
</feature>
<evidence type="ECO:0000313" key="3">
    <source>
        <dbReference type="Proteomes" id="UP000182229"/>
    </source>
</evidence>
<evidence type="ECO:0000313" key="2">
    <source>
        <dbReference type="EMBL" id="OJH41542.1"/>
    </source>
</evidence>
<dbReference type="RefSeq" id="WP_071898208.1">
    <property type="nucleotide sequence ID" value="NZ_MPIN01000002.1"/>
</dbReference>
<accession>A0A1L9BGY2</accession>
<organism evidence="2 3">
    <name type="scientific">Cystobacter ferrugineus</name>
    <dbReference type="NCBI Taxonomy" id="83449"/>
    <lineage>
        <taxon>Bacteria</taxon>
        <taxon>Pseudomonadati</taxon>
        <taxon>Myxococcota</taxon>
        <taxon>Myxococcia</taxon>
        <taxon>Myxococcales</taxon>
        <taxon>Cystobacterineae</taxon>
        <taxon>Archangiaceae</taxon>
        <taxon>Cystobacter</taxon>
    </lineage>
</organism>
<proteinExistence type="predicted"/>
<gene>
    <name evidence="2" type="ORF">BON30_11880</name>
</gene>
<keyword evidence="1" id="KW-0472">Membrane</keyword>
<keyword evidence="1" id="KW-0812">Transmembrane</keyword>
<reference evidence="2 3" key="2">
    <citation type="submission" date="2016-12" db="EMBL/GenBank/DDBJ databases">
        <title>Draft Genome Sequence of Cystobacter ferrugineus Strain Cbfe23.</title>
        <authorList>
            <person name="Akbar S."/>
            <person name="Dowd S.E."/>
            <person name="Stevens D.C."/>
        </authorList>
    </citation>
    <scope>NUCLEOTIDE SEQUENCE [LARGE SCALE GENOMIC DNA]</scope>
    <source>
        <strain evidence="2 3">Cbfe23</strain>
    </source>
</reference>
<name>A0A1L9BGY2_9BACT</name>